<keyword evidence="5 6" id="KW-0472">Membrane</keyword>
<organism evidence="8 9">
    <name type="scientific">Saccoglossus kowalevskii</name>
    <name type="common">Acorn worm</name>
    <dbReference type="NCBI Taxonomy" id="10224"/>
    <lineage>
        <taxon>Eukaryota</taxon>
        <taxon>Metazoa</taxon>
        <taxon>Hemichordata</taxon>
        <taxon>Enteropneusta</taxon>
        <taxon>Harrimaniidae</taxon>
        <taxon>Saccoglossus</taxon>
    </lineage>
</organism>
<dbReference type="PIRSF" id="PIRSF002808">
    <property type="entry name" value="Hexose_phosphate_transp"/>
    <property type="match status" value="1"/>
</dbReference>
<comment type="similarity">
    <text evidence="2">Belongs to the major facilitator superfamily. Organophosphate:Pi antiporter (OPA) (TC 2.A.1.4) family.</text>
</comment>
<reference evidence="9" key="1">
    <citation type="submission" date="2025-08" db="UniProtKB">
        <authorList>
            <consortium name="RefSeq"/>
        </authorList>
    </citation>
    <scope>IDENTIFICATION</scope>
    <source>
        <tissue evidence="9">Testes</tissue>
    </source>
</reference>
<proteinExistence type="inferred from homology"/>
<evidence type="ECO:0000313" key="8">
    <source>
        <dbReference type="Proteomes" id="UP000694865"/>
    </source>
</evidence>
<dbReference type="SUPFAM" id="SSF103473">
    <property type="entry name" value="MFS general substrate transporter"/>
    <property type="match status" value="1"/>
</dbReference>
<feature type="transmembrane region" description="Helical" evidence="6">
    <location>
        <begin position="397"/>
        <end position="421"/>
    </location>
</feature>
<dbReference type="InterPro" id="IPR020846">
    <property type="entry name" value="MFS_dom"/>
</dbReference>
<keyword evidence="4 6" id="KW-1133">Transmembrane helix</keyword>
<evidence type="ECO:0000256" key="1">
    <source>
        <dbReference type="ARBA" id="ARBA00004127"/>
    </source>
</evidence>
<dbReference type="InterPro" id="IPR051337">
    <property type="entry name" value="OPA_Antiporter"/>
</dbReference>
<feature type="transmembrane region" description="Helical" evidence="6">
    <location>
        <begin position="224"/>
        <end position="245"/>
    </location>
</feature>
<protein>
    <submittedName>
        <fullName evidence="9">Glucose-6-phosphate translocase-like</fullName>
    </submittedName>
</protein>
<evidence type="ECO:0000256" key="6">
    <source>
        <dbReference type="SAM" id="Phobius"/>
    </source>
</evidence>
<feature type="transmembrane region" description="Helical" evidence="6">
    <location>
        <begin position="79"/>
        <end position="98"/>
    </location>
</feature>
<sequence>MASTTSYFRHQAVIFIAMYLGYALYSATRKSFTYVMPYIIEEREVSKSDLGLIISSQTFAYGISKFISGVFVDRLSPRLMFSFGLFFCGVANLVFPAFEAISAYALLWFVNGIAQGFGWPACGKILKQWFTPAQLGTYWSLLSTSTNVAGVLSPVVSTIIAAFYDWRLCLQIQGALAVILSFLCFFMITNSPNDVGLENVITDTGDKVKSEKGKEKGTDTMSDLLASPFMWVISILFALVFGVTTGCTDWSSLYLIQEKRMTAELASGFASALQIGAVIGSIAAGYLTDIQMAKHGIQSHGSARYPLLTSFMLLLTISLHLLVYWTDEHSPQYWLLFIGFIIGNCTFGSVSLFGVLAIEHSPTHLSGSAHAIAALGANVGGVLAGLPLSYVANDYGWSGAFLIMEITSAICLLILVLTWSMPSKIGKRLKKE</sequence>
<evidence type="ECO:0000256" key="2">
    <source>
        <dbReference type="ARBA" id="ARBA00009598"/>
    </source>
</evidence>
<feature type="transmembrane region" description="Helical" evidence="6">
    <location>
        <begin position="52"/>
        <end position="72"/>
    </location>
</feature>
<evidence type="ECO:0000313" key="9">
    <source>
        <dbReference type="RefSeq" id="XP_002732684.1"/>
    </source>
</evidence>
<feature type="domain" description="Major facilitator superfamily (MFS) profile" evidence="7">
    <location>
        <begin position="14"/>
        <end position="423"/>
    </location>
</feature>
<dbReference type="InterPro" id="IPR000849">
    <property type="entry name" value="Sugar_P_transporter"/>
</dbReference>
<dbReference type="Proteomes" id="UP000694865">
    <property type="component" value="Unplaced"/>
</dbReference>
<accession>A0ABM0GLP4</accession>
<dbReference type="InterPro" id="IPR011701">
    <property type="entry name" value="MFS"/>
</dbReference>
<evidence type="ECO:0000256" key="4">
    <source>
        <dbReference type="ARBA" id="ARBA00022989"/>
    </source>
</evidence>
<dbReference type="InterPro" id="IPR036259">
    <property type="entry name" value="MFS_trans_sf"/>
</dbReference>
<dbReference type="PANTHER" id="PTHR43826">
    <property type="entry name" value="GLUCOSE-6-PHOSPHATE EXCHANGER SLC37A4"/>
    <property type="match status" value="1"/>
</dbReference>
<gene>
    <name evidence="9" type="primary">LOC100375165</name>
</gene>
<feature type="transmembrane region" description="Helical" evidence="6">
    <location>
        <begin position="12"/>
        <end position="32"/>
    </location>
</feature>
<feature type="transmembrane region" description="Helical" evidence="6">
    <location>
        <begin position="370"/>
        <end position="391"/>
    </location>
</feature>
<evidence type="ECO:0000256" key="3">
    <source>
        <dbReference type="ARBA" id="ARBA00022692"/>
    </source>
</evidence>
<feature type="transmembrane region" description="Helical" evidence="6">
    <location>
        <begin position="307"/>
        <end position="326"/>
    </location>
</feature>
<feature type="transmembrane region" description="Helical" evidence="6">
    <location>
        <begin position="265"/>
        <end position="287"/>
    </location>
</feature>
<dbReference type="PROSITE" id="PS50850">
    <property type="entry name" value="MFS"/>
    <property type="match status" value="1"/>
</dbReference>
<dbReference type="GeneID" id="100375165"/>
<feature type="transmembrane region" description="Helical" evidence="6">
    <location>
        <begin position="138"/>
        <end position="164"/>
    </location>
</feature>
<feature type="transmembrane region" description="Helical" evidence="6">
    <location>
        <begin position="170"/>
        <end position="188"/>
    </location>
</feature>
<keyword evidence="8" id="KW-1185">Reference proteome</keyword>
<evidence type="ECO:0000259" key="7">
    <source>
        <dbReference type="PROSITE" id="PS50850"/>
    </source>
</evidence>
<name>A0ABM0GLP4_SACKO</name>
<feature type="transmembrane region" description="Helical" evidence="6">
    <location>
        <begin position="332"/>
        <end position="358"/>
    </location>
</feature>
<evidence type="ECO:0000256" key="5">
    <source>
        <dbReference type="ARBA" id="ARBA00023136"/>
    </source>
</evidence>
<keyword evidence="3 6" id="KW-0812">Transmembrane</keyword>
<dbReference type="Pfam" id="PF07690">
    <property type="entry name" value="MFS_1"/>
    <property type="match status" value="1"/>
</dbReference>
<dbReference type="Gene3D" id="1.20.1250.20">
    <property type="entry name" value="MFS general substrate transporter like domains"/>
    <property type="match status" value="2"/>
</dbReference>
<comment type="subcellular location">
    <subcellularLocation>
        <location evidence="1">Endomembrane system</location>
        <topology evidence="1">Multi-pass membrane protein</topology>
    </subcellularLocation>
</comment>
<dbReference type="PANTHER" id="PTHR43826:SF3">
    <property type="entry name" value="GLUCOSE-6-PHOSPHATE EXCHANGER SLC37A4"/>
    <property type="match status" value="1"/>
</dbReference>
<dbReference type="RefSeq" id="XP_002732684.1">
    <property type="nucleotide sequence ID" value="XM_002732638.2"/>
</dbReference>